<sequence length="162" mass="18685">MNIRNANPGDLDEILDIMNEAILHSTAIYDYDIKDKRFIESWFEGKQSEGYPVLVYERDGCVVAYCSYGIFRPKIGYQFSAEHSVYVHKDFHGNGIGKQLLTALIVEARNQNYHTMIAGIDAENKASIVFHEKFGFTEVGRIKEVGYKFEKWLDVVFMQLML</sequence>
<keyword evidence="7" id="KW-1185">Reference proteome</keyword>
<comment type="caution">
    <text evidence="6">The sequence shown here is derived from an EMBL/GenBank/DDBJ whole genome shotgun (WGS) entry which is preliminary data.</text>
</comment>
<protein>
    <submittedName>
        <fullName evidence="6">GNAT family N-acetyltransferase</fullName>
    </submittedName>
</protein>
<dbReference type="FunFam" id="3.40.630.30:FF:000026">
    <property type="entry name" value="Phosphinothricin acetyltransferase"/>
    <property type="match status" value="1"/>
</dbReference>
<dbReference type="Proteomes" id="UP000466586">
    <property type="component" value="Unassembled WGS sequence"/>
</dbReference>
<evidence type="ECO:0000256" key="2">
    <source>
        <dbReference type="ARBA" id="ARBA00023315"/>
    </source>
</evidence>
<gene>
    <name evidence="6" type="ORF">GS399_08200</name>
</gene>
<evidence type="ECO:0000313" key="6">
    <source>
        <dbReference type="EMBL" id="MXV50951.1"/>
    </source>
</evidence>
<dbReference type="PROSITE" id="PS51186">
    <property type="entry name" value="GNAT"/>
    <property type="match status" value="1"/>
</dbReference>
<dbReference type="GO" id="GO:0016747">
    <property type="term" value="F:acyltransferase activity, transferring groups other than amino-acyl groups"/>
    <property type="evidence" value="ECO:0007669"/>
    <property type="project" value="InterPro"/>
</dbReference>
<organism evidence="6 7">
    <name type="scientific">Hufsiella arboris</name>
    <dbReference type="NCBI Taxonomy" id="2695275"/>
    <lineage>
        <taxon>Bacteria</taxon>
        <taxon>Pseudomonadati</taxon>
        <taxon>Bacteroidota</taxon>
        <taxon>Sphingobacteriia</taxon>
        <taxon>Sphingobacteriales</taxon>
        <taxon>Sphingobacteriaceae</taxon>
        <taxon>Hufsiella</taxon>
    </lineage>
</organism>
<dbReference type="PANTHER" id="PTHR43072">
    <property type="entry name" value="N-ACETYLTRANSFERASE"/>
    <property type="match status" value="1"/>
</dbReference>
<dbReference type="PANTHER" id="PTHR43072:SF23">
    <property type="entry name" value="UPF0039 PROTEIN C11D3.02C"/>
    <property type="match status" value="1"/>
</dbReference>
<dbReference type="Pfam" id="PF13420">
    <property type="entry name" value="Acetyltransf_4"/>
    <property type="match status" value="1"/>
</dbReference>
<reference evidence="6 7" key="1">
    <citation type="submission" date="2019-11" db="EMBL/GenBank/DDBJ databases">
        <title>Pedobacter sp. HMF7647 Genome sequencing and assembly.</title>
        <authorList>
            <person name="Kang H."/>
            <person name="Kim H."/>
            <person name="Joh K."/>
        </authorList>
    </citation>
    <scope>NUCLEOTIDE SEQUENCE [LARGE SCALE GENOMIC DNA]</scope>
    <source>
        <strain evidence="6 7">HMF7647</strain>
    </source>
</reference>
<evidence type="ECO:0000259" key="5">
    <source>
        <dbReference type="PROSITE" id="PS51186"/>
    </source>
</evidence>
<proteinExistence type="predicted"/>
<dbReference type="CDD" id="cd04301">
    <property type="entry name" value="NAT_SF"/>
    <property type="match status" value="1"/>
</dbReference>
<evidence type="ECO:0000313" key="7">
    <source>
        <dbReference type="Proteomes" id="UP000466586"/>
    </source>
</evidence>
<evidence type="ECO:0000256" key="4">
    <source>
        <dbReference type="ARBA" id="ARBA00051334"/>
    </source>
</evidence>
<comment type="catalytic activity">
    <reaction evidence="3">
        <text>L-methionine sulfoximine + acetyl-CoA = N-acetyl-L-methionine sulfoximine + CoA + H(+)</text>
        <dbReference type="Rhea" id="RHEA:47660"/>
        <dbReference type="ChEBI" id="CHEBI:15378"/>
        <dbReference type="ChEBI" id="CHEBI:57287"/>
        <dbReference type="ChEBI" id="CHEBI:57288"/>
        <dbReference type="ChEBI" id="CHEBI:87826"/>
        <dbReference type="ChEBI" id="CHEBI:87827"/>
    </reaction>
</comment>
<dbReference type="Gene3D" id="3.40.630.30">
    <property type="match status" value="1"/>
</dbReference>
<dbReference type="AlphaFoldDB" id="A0A7K1Y9B3"/>
<dbReference type="SUPFAM" id="SSF55729">
    <property type="entry name" value="Acyl-CoA N-acyltransferases (Nat)"/>
    <property type="match status" value="1"/>
</dbReference>
<dbReference type="EMBL" id="WVHT01000003">
    <property type="protein sequence ID" value="MXV50951.1"/>
    <property type="molecule type" value="Genomic_DNA"/>
</dbReference>
<evidence type="ECO:0000256" key="3">
    <source>
        <dbReference type="ARBA" id="ARBA00050603"/>
    </source>
</evidence>
<accession>A0A7K1Y9B3</accession>
<evidence type="ECO:0000256" key="1">
    <source>
        <dbReference type="ARBA" id="ARBA00022679"/>
    </source>
</evidence>
<dbReference type="InterPro" id="IPR016181">
    <property type="entry name" value="Acyl_CoA_acyltransferase"/>
</dbReference>
<dbReference type="InterPro" id="IPR000182">
    <property type="entry name" value="GNAT_dom"/>
</dbReference>
<name>A0A7K1Y9B3_9SPHI</name>
<keyword evidence="2" id="KW-0012">Acyltransferase</keyword>
<keyword evidence="1 6" id="KW-0808">Transferase</keyword>
<feature type="domain" description="N-acetyltransferase" evidence="5">
    <location>
        <begin position="1"/>
        <end position="162"/>
    </location>
</feature>
<dbReference type="RefSeq" id="WP_160844130.1">
    <property type="nucleotide sequence ID" value="NZ_WVHT01000003.1"/>
</dbReference>
<comment type="catalytic activity">
    <reaction evidence="4">
        <text>L-methionine sulfone + acetyl-CoA = N-acetyl-L-methionine sulfone + CoA + H(+)</text>
        <dbReference type="Rhea" id="RHEA:47656"/>
        <dbReference type="ChEBI" id="CHEBI:15378"/>
        <dbReference type="ChEBI" id="CHEBI:57287"/>
        <dbReference type="ChEBI" id="CHEBI:57288"/>
        <dbReference type="ChEBI" id="CHEBI:87824"/>
        <dbReference type="ChEBI" id="CHEBI:87825"/>
    </reaction>
</comment>